<dbReference type="Pfam" id="PF00271">
    <property type="entry name" value="Helicase_C"/>
    <property type="match status" value="1"/>
</dbReference>
<sequence>MVNDILDKDKPLKARALAITMNGCESIGATYDKNITDTRTALIKQLAEAYKEHQGIADDDENAFEIKVNKLFESIRKKLPSVLSKQFKTLKDEPLNQLATGQDYEYLFEETISSYGEDKRYFNTNHNFQIEEALSYIVKDELVDNYFHQDAKTAIGNIARSKTDDNQQISLRNLHASAVITALQSSQAGKLNLICLEGNPGIGKTTALKNYLGSDDSGFLFIYISPRVVINQDVSHDIANNKDGKSGILTLTSDYRMNKGAKAFYDEKLKDKEDNQRFISGAILADGVENLVPSMTDILVLTPEQVEEMNTKFSNDSLNVRQANEYEYYVTDKVTTGVWGGLASTTQQLLDLNPTVNKVALTVAMQGYKPTPTGTTLDKLSKLFSESVNNSKVTPNARKILEERQKLAEKFSKIVVMVDELTGDGAGAPLVKDFIKWLNTEFIQPFTDFNQASPFNVNLVIADASLSNEVVMTKFLESGDENDEKIIISQANHTAPFALAYNQIKIAKKKYPAIHIMTNSFPSDSLNLRYKVKFTNIESKLVNNELQSPTQAIDDAKYEIAIENAHNEIKKAISEGSKQIIYFAQDKAFLRDVVSKIIEDDTLELSRKTVAVIDADVPVLEKKSLLESQNRDKIKVFLMTSSASRGVSFPKCDQIIVAMPRFDVESSLMEIAQLIYRGRGFYTDENGNKQNGDSGKKTLTFLIENYLVNNEVEQFENKRRWVNQSIDIMSLIVMLRATVFSRITGSAGLKQSLALVPVGKIGIEDILIKITDSVYTFVKKGKVALNNKLSDENYGLLSNALQNVEELFSDFNINGIGKKDADNRSYTNIQTSNDLKNFLNHERQPLLLPTNPDLPLIPTHIYVSGITTLENFEHLTIDESYNFLNISLNNSEKMKILLNQLYRIRKNHCDFNNDLKDAASNLFKLLRQDDSKGEFSVIKKMKTAKIWVAYPTDYTRFMQTKDENHAFFLQDSKYWHSLLAGEIGARGGIMPAMPKYRYQPFVAKSSSLNPMNFKQIFDDKYFALSNTFNLLNTMLLNNQ</sequence>
<gene>
    <name evidence="2" type="ORF">NP7_00150</name>
</gene>
<evidence type="ECO:0000259" key="1">
    <source>
        <dbReference type="PROSITE" id="PS51194"/>
    </source>
</evidence>
<reference evidence="3" key="1">
    <citation type="submission" date="2017-11" db="EMBL/GenBank/DDBJ databases">
        <title>Complete genome sequence of Moraxella osloensis NP7 isolated from human skin.</title>
        <authorList>
            <person name="Lee K."/>
            <person name="Lim J.Y."/>
            <person name="Hwang I."/>
        </authorList>
    </citation>
    <scope>NUCLEOTIDE SEQUENCE [LARGE SCALE GENOMIC DNA]</scope>
    <source>
        <strain evidence="3">NP7</strain>
    </source>
</reference>
<name>A0A2D2LS39_FAUOS</name>
<dbReference type="PROSITE" id="PS51194">
    <property type="entry name" value="HELICASE_CTER"/>
    <property type="match status" value="1"/>
</dbReference>
<protein>
    <recommendedName>
        <fullName evidence="1">Helicase C-terminal domain-containing protein</fullName>
    </recommendedName>
</protein>
<feature type="domain" description="Helicase C-terminal" evidence="1">
    <location>
        <begin position="568"/>
        <end position="723"/>
    </location>
</feature>
<dbReference type="Gene3D" id="3.40.50.300">
    <property type="entry name" value="P-loop containing nucleotide triphosphate hydrolases"/>
    <property type="match status" value="1"/>
</dbReference>
<dbReference type="SUPFAM" id="SSF52540">
    <property type="entry name" value="P-loop containing nucleoside triphosphate hydrolases"/>
    <property type="match status" value="1"/>
</dbReference>
<dbReference type="AlphaFoldDB" id="A0A2D2LS39"/>
<proteinExistence type="predicted"/>
<dbReference type="RefSeq" id="WP_100269223.1">
    <property type="nucleotide sequence ID" value="NZ_CP024443.1"/>
</dbReference>
<accession>A0A2D2LS39</accession>
<dbReference type="Proteomes" id="UP000229340">
    <property type="component" value="Chromosome"/>
</dbReference>
<organism evidence="2 3">
    <name type="scientific">Faucicola osloensis</name>
    <name type="common">Moraxella osloensis</name>
    <dbReference type="NCBI Taxonomy" id="34062"/>
    <lineage>
        <taxon>Bacteria</taxon>
        <taxon>Pseudomonadati</taxon>
        <taxon>Pseudomonadota</taxon>
        <taxon>Gammaproteobacteria</taxon>
        <taxon>Moraxellales</taxon>
        <taxon>Moraxellaceae</taxon>
        <taxon>Faucicola</taxon>
    </lineage>
</organism>
<dbReference type="InterPro" id="IPR001650">
    <property type="entry name" value="Helicase_C-like"/>
</dbReference>
<dbReference type="InterPro" id="IPR027417">
    <property type="entry name" value="P-loop_NTPase"/>
</dbReference>
<dbReference type="EMBL" id="CP024443">
    <property type="protein sequence ID" value="ATR77833.1"/>
    <property type="molecule type" value="Genomic_DNA"/>
</dbReference>
<evidence type="ECO:0000313" key="2">
    <source>
        <dbReference type="EMBL" id="ATR77833.1"/>
    </source>
</evidence>
<evidence type="ECO:0000313" key="3">
    <source>
        <dbReference type="Proteomes" id="UP000229340"/>
    </source>
</evidence>